<dbReference type="OrthoDB" id="9802489at2"/>
<gene>
    <name evidence="2" type="ORF">D7V94_13180</name>
</gene>
<protein>
    <submittedName>
        <fullName evidence="2">Nuclear transport factor 2 family protein</fullName>
    </submittedName>
</protein>
<name>A0A3A9AGG0_9FIRM</name>
<dbReference type="Gene3D" id="3.10.450.50">
    <property type="match status" value="1"/>
</dbReference>
<dbReference type="Pfam" id="PF14534">
    <property type="entry name" value="DUF4440"/>
    <property type="match status" value="1"/>
</dbReference>
<dbReference type="Proteomes" id="UP000280696">
    <property type="component" value="Unassembled WGS sequence"/>
</dbReference>
<dbReference type="SUPFAM" id="SSF54427">
    <property type="entry name" value="NTF2-like"/>
    <property type="match status" value="1"/>
</dbReference>
<feature type="domain" description="DUF4440" evidence="1">
    <location>
        <begin position="7"/>
        <end position="112"/>
    </location>
</feature>
<dbReference type="EMBL" id="RAYQ01000013">
    <property type="protein sequence ID" value="RKI90720.1"/>
    <property type="molecule type" value="Genomic_DNA"/>
</dbReference>
<evidence type="ECO:0000259" key="1">
    <source>
        <dbReference type="Pfam" id="PF14534"/>
    </source>
</evidence>
<dbReference type="AlphaFoldDB" id="A0A3A9AGG0"/>
<keyword evidence="3" id="KW-1185">Reference proteome</keyword>
<accession>A0A3A9AGG0</accession>
<sequence length="122" mass="14203">MSMKDRIIEQSQKFWQSLEKADSKGMREVCDPGCWFVHIGMSCGLDEEMEAFDKKLFQPTQIDIHGQEVREWGEVSVCMTDVDYSLLLGGKETTHHFMTTEVYQNRNGEWKLIQFTFTALVN</sequence>
<reference evidence="2 3" key="1">
    <citation type="submission" date="2018-09" db="EMBL/GenBank/DDBJ databases">
        <title>Murine metabolic-syndrome-specific gut microbial biobank.</title>
        <authorList>
            <person name="Liu C."/>
        </authorList>
    </citation>
    <scope>NUCLEOTIDE SEQUENCE [LARGE SCALE GENOMIC DNA]</scope>
    <source>
        <strain evidence="2 3">0.1xD8-82</strain>
    </source>
</reference>
<dbReference type="InterPro" id="IPR027843">
    <property type="entry name" value="DUF4440"/>
</dbReference>
<evidence type="ECO:0000313" key="3">
    <source>
        <dbReference type="Proteomes" id="UP000280696"/>
    </source>
</evidence>
<comment type="caution">
    <text evidence="2">The sequence shown here is derived from an EMBL/GenBank/DDBJ whole genome shotgun (WGS) entry which is preliminary data.</text>
</comment>
<evidence type="ECO:0000313" key="2">
    <source>
        <dbReference type="EMBL" id="RKI90720.1"/>
    </source>
</evidence>
<dbReference type="InterPro" id="IPR032710">
    <property type="entry name" value="NTF2-like_dom_sf"/>
</dbReference>
<organism evidence="2 3">
    <name type="scientific">Parablautia intestinalis</name>
    <dbReference type="NCBI Taxonomy" id="2320100"/>
    <lineage>
        <taxon>Bacteria</taxon>
        <taxon>Bacillati</taxon>
        <taxon>Bacillota</taxon>
        <taxon>Clostridia</taxon>
        <taxon>Lachnospirales</taxon>
        <taxon>Lachnospiraceae</taxon>
        <taxon>Parablautia</taxon>
    </lineage>
</organism>
<proteinExistence type="predicted"/>